<dbReference type="InterPro" id="IPR013325">
    <property type="entry name" value="RNA_pol_sigma_r2"/>
</dbReference>
<dbReference type="EMBL" id="BLAY01000188">
    <property type="protein sequence ID" value="GET42914.1"/>
    <property type="molecule type" value="Genomic_DNA"/>
</dbReference>
<organism evidence="1 2">
    <name type="scientific">Microseira wollei NIES-4236</name>
    <dbReference type="NCBI Taxonomy" id="2530354"/>
    <lineage>
        <taxon>Bacteria</taxon>
        <taxon>Bacillati</taxon>
        <taxon>Cyanobacteriota</taxon>
        <taxon>Cyanophyceae</taxon>
        <taxon>Oscillatoriophycideae</taxon>
        <taxon>Aerosakkonematales</taxon>
        <taxon>Aerosakkonemataceae</taxon>
        <taxon>Microseira</taxon>
    </lineage>
</organism>
<name>A0AAV3XQ78_9CYAN</name>
<keyword evidence="2" id="KW-1185">Reference proteome</keyword>
<protein>
    <recommendedName>
        <fullName evidence="3">Sigma-70 family RNA polymerase sigma factor</fullName>
    </recommendedName>
</protein>
<dbReference type="GO" id="GO:0003700">
    <property type="term" value="F:DNA-binding transcription factor activity"/>
    <property type="evidence" value="ECO:0007669"/>
    <property type="project" value="InterPro"/>
</dbReference>
<dbReference type="GO" id="GO:0006352">
    <property type="term" value="P:DNA-templated transcription initiation"/>
    <property type="evidence" value="ECO:0007669"/>
    <property type="project" value="InterPro"/>
</dbReference>
<accession>A0AAV3XQ78</accession>
<dbReference type="SUPFAM" id="SSF88946">
    <property type="entry name" value="Sigma2 domain of RNA polymerase sigma factors"/>
    <property type="match status" value="1"/>
</dbReference>
<sequence>MTPIHLTDMGIVSRDLNQGAYMENHEETLKQLAIQAQQHPVQSSQRRLALNRLVGEIMRSPKLAYPQQGNWPRHLYEDLYNDALQKTLLEICQKIDQYNPNYPVMAWVNKLLKYRFLDVVRDYYRAAPTVIFSLDALNYDTPDNRETEFDDTTEKLAQFLKQDPENRLQVAIRGYPNAPVLQNLLWAKYVEGKTWNELSIDFGIPMQTIVSFVKRNLPNFNEYFRNNL</sequence>
<dbReference type="RefSeq" id="WP_226591149.1">
    <property type="nucleotide sequence ID" value="NZ_BLAY01000188.1"/>
</dbReference>
<dbReference type="Proteomes" id="UP001050975">
    <property type="component" value="Unassembled WGS sequence"/>
</dbReference>
<reference evidence="1" key="1">
    <citation type="submission" date="2019-10" db="EMBL/GenBank/DDBJ databases">
        <title>Draft genome sequece of Microseira wollei NIES-4236.</title>
        <authorList>
            <person name="Yamaguchi H."/>
            <person name="Suzuki S."/>
            <person name="Kawachi M."/>
        </authorList>
    </citation>
    <scope>NUCLEOTIDE SEQUENCE</scope>
    <source>
        <strain evidence="1">NIES-4236</strain>
    </source>
</reference>
<gene>
    <name evidence="1" type="ORF">MiSe_77320</name>
</gene>
<comment type="caution">
    <text evidence="1">The sequence shown here is derived from an EMBL/GenBank/DDBJ whole genome shotgun (WGS) entry which is preliminary data.</text>
</comment>
<dbReference type="AlphaFoldDB" id="A0AAV3XQ78"/>
<proteinExistence type="predicted"/>
<evidence type="ECO:0000313" key="1">
    <source>
        <dbReference type="EMBL" id="GET42914.1"/>
    </source>
</evidence>
<evidence type="ECO:0000313" key="2">
    <source>
        <dbReference type="Proteomes" id="UP001050975"/>
    </source>
</evidence>
<evidence type="ECO:0008006" key="3">
    <source>
        <dbReference type="Google" id="ProtNLM"/>
    </source>
</evidence>